<comment type="catalytic activity">
    <reaction evidence="6 9">
        <text>(2S)-2-hydroxy-3-oxobutyl phosphate + 5-amino-6-(D-ribitylamino)uracil = 6,7-dimethyl-8-(1-D-ribityl)lumazine + phosphate + 2 H2O + H(+)</text>
        <dbReference type="Rhea" id="RHEA:26152"/>
        <dbReference type="ChEBI" id="CHEBI:15377"/>
        <dbReference type="ChEBI" id="CHEBI:15378"/>
        <dbReference type="ChEBI" id="CHEBI:15934"/>
        <dbReference type="ChEBI" id="CHEBI:43474"/>
        <dbReference type="ChEBI" id="CHEBI:58201"/>
        <dbReference type="ChEBI" id="CHEBI:58830"/>
        <dbReference type="EC" id="2.5.1.78"/>
    </reaction>
</comment>
<dbReference type="Gene3D" id="3.40.50.960">
    <property type="entry name" value="Lumazine/riboflavin synthase"/>
    <property type="match status" value="1"/>
</dbReference>
<evidence type="ECO:0000256" key="4">
    <source>
        <dbReference type="ARBA" id="ARBA00022619"/>
    </source>
</evidence>
<keyword evidence="11" id="KW-1185">Reference proteome</keyword>
<dbReference type="STRING" id="1440763.BJI69_02940"/>
<comment type="subunit">
    <text evidence="9">Forms an icosahedral capsid composed of 60 subunits, arranged as a dodecamer of pentamers.</text>
</comment>
<dbReference type="HAMAP" id="MF_00178">
    <property type="entry name" value="Lumazine_synth"/>
    <property type="match status" value="1"/>
</dbReference>
<dbReference type="UniPathway" id="UPA00275">
    <property type="reaction ID" value="UER00404"/>
</dbReference>
<dbReference type="SUPFAM" id="SSF52121">
    <property type="entry name" value="Lumazine synthase"/>
    <property type="match status" value="1"/>
</dbReference>
<feature type="binding site" evidence="9">
    <location>
        <position position="22"/>
    </location>
    <ligand>
        <name>5-amino-6-(D-ribitylamino)uracil</name>
        <dbReference type="ChEBI" id="CHEBI:15934"/>
    </ligand>
</feature>
<dbReference type="EMBL" id="CP017480">
    <property type="protein sequence ID" value="APG02965.1"/>
    <property type="molecule type" value="Genomic_DNA"/>
</dbReference>
<dbReference type="RefSeq" id="WP_046969466.1">
    <property type="nucleotide sequence ID" value="NZ_CP017480.1"/>
</dbReference>
<evidence type="ECO:0000256" key="6">
    <source>
        <dbReference type="ARBA" id="ARBA00048785"/>
    </source>
</evidence>
<evidence type="ECO:0000313" key="10">
    <source>
        <dbReference type="EMBL" id="APG02965.1"/>
    </source>
</evidence>
<dbReference type="NCBIfam" id="TIGR00114">
    <property type="entry name" value="lumazine-synth"/>
    <property type="match status" value="1"/>
</dbReference>
<evidence type="ECO:0000256" key="7">
    <source>
        <dbReference type="ARBA" id="ARBA00058151"/>
    </source>
</evidence>
<dbReference type="PANTHER" id="PTHR21058">
    <property type="entry name" value="6,7-DIMETHYL-8-RIBITYLLUMAZINE SYNTHASE DMRL SYNTHASE LUMAZINE SYNTHASE"/>
    <property type="match status" value="1"/>
</dbReference>
<keyword evidence="5 9" id="KW-0808">Transferase</keyword>
<proteinExistence type="inferred from homology"/>
<dbReference type="GO" id="GO:0009349">
    <property type="term" value="C:riboflavin synthase complex"/>
    <property type="evidence" value="ECO:0007669"/>
    <property type="project" value="UniProtKB-UniRule"/>
</dbReference>
<dbReference type="FunFam" id="3.40.50.960:FF:000001">
    <property type="entry name" value="6,7-dimethyl-8-ribityllumazine synthase"/>
    <property type="match status" value="1"/>
</dbReference>
<comment type="pathway">
    <text evidence="1 9">Cofactor biosynthesis; riboflavin biosynthesis; riboflavin from 2-hydroxy-3-oxobutyl phosphate and 5-amino-6-(D-ribitylamino)uracil: step 1/2.</text>
</comment>
<evidence type="ECO:0000256" key="5">
    <source>
        <dbReference type="ARBA" id="ARBA00022679"/>
    </source>
</evidence>
<organism evidence="10 11">
    <name type="scientific">Luteibacter rhizovicinus DSM 16549</name>
    <dbReference type="NCBI Taxonomy" id="1440763"/>
    <lineage>
        <taxon>Bacteria</taxon>
        <taxon>Pseudomonadati</taxon>
        <taxon>Pseudomonadota</taxon>
        <taxon>Gammaproteobacteria</taxon>
        <taxon>Lysobacterales</taxon>
        <taxon>Rhodanobacteraceae</taxon>
        <taxon>Luteibacter</taxon>
    </lineage>
</organism>
<dbReference type="CDD" id="cd09209">
    <property type="entry name" value="Lumazine_synthase-I"/>
    <property type="match status" value="1"/>
</dbReference>
<evidence type="ECO:0000256" key="3">
    <source>
        <dbReference type="ARBA" id="ARBA00012664"/>
    </source>
</evidence>
<dbReference type="GO" id="GO:0000906">
    <property type="term" value="F:6,7-dimethyl-8-ribityllumazine synthase activity"/>
    <property type="evidence" value="ECO:0007669"/>
    <property type="project" value="UniProtKB-UniRule"/>
</dbReference>
<comment type="function">
    <text evidence="7 9">Catalyzes the formation of 6,7-dimethyl-8-ribityllumazine by condensation of 5-amino-6-(D-ribitylamino)uracil with 3,4-dihydroxy-2-butanone 4-phosphate. This is the penultimate step in the biosynthesis of riboflavin.</text>
</comment>
<dbReference type="OrthoDB" id="9809709at2"/>
<dbReference type="EC" id="2.5.1.78" evidence="3 9"/>
<dbReference type="InterPro" id="IPR036467">
    <property type="entry name" value="LS/RS_sf"/>
</dbReference>
<feature type="binding site" evidence="9">
    <location>
        <position position="113"/>
    </location>
    <ligand>
        <name>5-amino-6-(D-ribitylamino)uracil</name>
        <dbReference type="ChEBI" id="CHEBI:15934"/>
    </ligand>
</feature>
<accession>A0A0G9H1I4</accession>
<dbReference type="AlphaFoldDB" id="A0A0G9H1I4"/>
<dbReference type="NCBIfam" id="NF000812">
    <property type="entry name" value="PRK00061.1-4"/>
    <property type="match status" value="1"/>
</dbReference>
<evidence type="ECO:0000256" key="2">
    <source>
        <dbReference type="ARBA" id="ARBA00007424"/>
    </source>
</evidence>
<feature type="binding site" evidence="9">
    <location>
        <begin position="80"/>
        <end position="82"/>
    </location>
    <ligand>
        <name>5-amino-6-(D-ribitylamino)uracil</name>
        <dbReference type="ChEBI" id="CHEBI:15934"/>
    </ligand>
</feature>
<comment type="similarity">
    <text evidence="2 9">Belongs to the DMRL synthase family.</text>
</comment>
<name>A0A0G9H1I4_9GAMM</name>
<dbReference type="PATRIC" id="fig|1440763.5.peg.4100"/>
<evidence type="ECO:0000256" key="9">
    <source>
        <dbReference type="HAMAP-Rule" id="MF_00178"/>
    </source>
</evidence>
<dbReference type="PANTHER" id="PTHR21058:SF0">
    <property type="entry name" value="6,7-DIMETHYL-8-RIBITYLLUMAZINE SYNTHASE"/>
    <property type="match status" value="1"/>
</dbReference>
<dbReference type="KEGG" id="lrz:BJI69_02940"/>
<dbReference type="GO" id="GO:0005829">
    <property type="term" value="C:cytosol"/>
    <property type="evidence" value="ECO:0007669"/>
    <property type="project" value="TreeGrafter"/>
</dbReference>
<keyword evidence="4 9" id="KW-0686">Riboflavin biosynthesis</keyword>
<dbReference type="InterPro" id="IPR034964">
    <property type="entry name" value="LS"/>
</dbReference>
<evidence type="ECO:0000256" key="1">
    <source>
        <dbReference type="ARBA" id="ARBA00004917"/>
    </source>
</evidence>
<dbReference type="InterPro" id="IPR002180">
    <property type="entry name" value="LS/RS"/>
</dbReference>
<sequence>MKIIEGDFATPKGRFAIVAGRFNAFVVEPLVEGARDALVRHGVKEDAIDLIRVPGAFEIPQAAYKIAGSGKYAAVLGLGAVIRGSTPHFDYVAGEAAKGLGQAAYASGVPVSFGVLTTDSIEQAIERAGTKAGNKGVDAAMVAIEMVNLYAKLGK</sequence>
<protein>
    <recommendedName>
        <fullName evidence="8 9">6,7-dimethyl-8-ribityllumazine synthase</fullName>
        <shortName evidence="9">DMRL synthase</shortName>
        <shortName evidence="9">LS</shortName>
        <shortName evidence="9">Lumazine synthase</shortName>
        <ecNumber evidence="3 9">2.5.1.78</ecNumber>
    </recommendedName>
</protein>
<evidence type="ECO:0000256" key="8">
    <source>
        <dbReference type="ARBA" id="ARBA00072606"/>
    </source>
</evidence>
<feature type="binding site" evidence="9">
    <location>
        <begin position="85"/>
        <end position="86"/>
    </location>
    <ligand>
        <name>(2S)-2-hydroxy-3-oxobutyl phosphate</name>
        <dbReference type="ChEBI" id="CHEBI:58830"/>
    </ligand>
</feature>
<reference evidence="11" key="1">
    <citation type="submission" date="2016-09" db="EMBL/GenBank/DDBJ databases">
        <authorList>
            <person name="Lysoe E."/>
        </authorList>
    </citation>
    <scope>NUCLEOTIDE SEQUENCE [LARGE SCALE GENOMIC DNA]</scope>
    <source>
        <strain evidence="11">LJ96T</strain>
    </source>
</reference>
<feature type="binding site" evidence="9">
    <location>
        <begin position="56"/>
        <end position="58"/>
    </location>
    <ligand>
        <name>5-amino-6-(D-ribitylamino)uracil</name>
        <dbReference type="ChEBI" id="CHEBI:15934"/>
    </ligand>
</feature>
<dbReference type="Proteomes" id="UP000182987">
    <property type="component" value="Chromosome"/>
</dbReference>
<dbReference type="Pfam" id="PF00885">
    <property type="entry name" value="DMRL_synthase"/>
    <property type="match status" value="1"/>
</dbReference>
<feature type="binding site" evidence="9">
    <location>
        <position position="127"/>
    </location>
    <ligand>
        <name>(2S)-2-hydroxy-3-oxobutyl phosphate</name>
        <dbReference type="ChEBI" id="CHEBI:58830"/>
    </ligand>
</feature>
<dbReference type="GO" id="GO:0009231">
    <property type="term" value="P:riboflavin biosynthetic process"/>
    <property type="evidence" value="ECO:0007669"/>
    <property type="project" value="UniProtKB-UniRule"/>
</dbReference>
<evidence type="ECO:0000313" key="11">
    <source>
        <dbReference type="Proteomes" id="UP000182987"/>
    </source>
</evidence>
<feature type="active site" description="Proton donor" evidence="9">
    <location>
        <position position="88"/>
    </location>
</feature>
<gene>
    <name evidence="9" type="primary">ribH</name>
    <name evidence="10" type="ORF">BJI69_02940</name>
</gene>